<dbReference type="EMBL" id="OV651816">
    <property type="protein sequence ID" value="CAH1109660.1"/>
    <property type="molecule type" value="Genomic_DNA"/>
</dbReference>
<evidence type="ECO:0000313" key="4">
    <source>
        <dbReference type="Proteomes" id="UP001153636"/>
    </source>
</evidence>
<sequence>MQFVVPFTKSRPQSGNLPIESDEEEILETDQYSIDDDNESKATGPEEHPSDHHPEITKERDLLMKKVKSLEDRLQNNSILPKDLIVYKDCSTMLDNTLAERDEMLKNQENIEEIKKELEMLRSKSERVDELENELKSVKNKSNDFEVRRAKSDCVCLEKEVANLKAERDVLRKRIDVLTGEQDFLRSKAKETEIMKVERDKLQIAVTEMAHIQIHNENLRLKCKSLENASNEAYLYKHKYEELLAFFDCVAGESGTFCKHLYDVENQHNFVFQNSPKIDTKDRIMFAKVALGEADETFYESMTNSSSKQHEQNVANFSK</sequence>
<keyword evidence="4" id="KW-1185">Reference proteome</keyword>
<dbReference type="Proteomes" id="UP001153636">
    <property type="component" value="Chromosome 4"/>
</dbReference>
<feature type="compositionally biased region" description="Acidic residues" evidence="2">
    <location>
        <begin position="20"/>
        <end position="38"/>
    </location>
</feature>
<evidence type="ECO:0000256" key="2">
    <source>
        <dbReference type="SAM" id="MobiDB-lite"/>
    </source>
</evidence>
<feature type="coiled-coil region" evidence="1">
    <location>
        <begin position="94"/>
        <end position="181"/>
    </location>
</feature>
<reference evidence="3" key="1">
    <citation type="submission" date="2022-01" db="EMBL/GenBank/DDBJ databases">
        <authorList>
            <person name="King R."/>
        </authorList>
    </citation>
    <scope>NUCLEOTIDE SEQUENCE</scope>
</reference>
<evidence type="ECO:0000256" key="1">
    <source>
        <dbReference type="SAM" id="Coils"/>
    </source>
</evidence>
<proteinExistence type="predicted"/>
<keyword evidence="1" id="KW-0175">Coiled coil</keyword>
<name>A0A9P0D1L5_9CUCU</name>
<organism evidence="3 4">
    <name type="scientific">Psylliodes chrysocephalus</name>
    <dbReference type="NCBI Taxonomy" id="3402493"/>
    <lineage>
        <taxon>Eukaryota</taxon>
        <taxon>Metazoa</taxon>
        <taxon>Ecdysozoa</taxon>
        <taxon>Arthropoda</taxon>
        <taxon>Hexapoda</taxon>
        <taxon>Insecta</taxon>
        <taxon>Pterygota</taxon>
        <taxon>Neoptera</taxon>
        <taxon>Endopterygota</taxon>
        <taxon>Coleoptera</taxon>
        <taxon>Polyphaga</taxon>
        <taxon>Cucujiformia</taxon>
        <taxon>Chrysomeloidea</taxon>
        <taxon>Chrysomelidae</taxon>
        <taxon>Galerucinae</taxon>
        <taxon>Alticini</taxon>
        <taxon>Psylliodes</taxon>
    </lineage>
</organism>
<gene>
    <name evidence="3" type="ORF">PSYICH_LOCUS10206</name>
</gene>
<dbReference type="AlphaFoldDB" id="A0A9P0D1L5"/>
<evidence type="ECO:0000313" key="3">
    <source>
        <dbReference type="EMBL" id="CAH1109660.1"/>
    </source>
</evidence>
<accession>A0A9P0D1L5</accession>
<feature type="compositionally biased region" description="Basic and acidic residues" evidence="2">
    <location>
        <begin position="44"/>
        <end position="55"/>
    </location>
</feature>
<feature type="region of interest" description="Disordered" evidence="2">
    <location>
        <begin position="1"/>
        <end position="55"/>
    </location>
</feature>
<dbReference type="OrthoDB" id="10255522at2759"/>
<protein>
    <submittedName>
        <fullName evidence="3">Uncharacterized protein</fullName>
    </submittedName>
</protein>